<dbReference type="Proteomes" id="UP000719412">
    <property type="component" value="Unassembled WGS sequence"/>
</dbReference>
<comment type="caution">
    <text evidence="1">The sequence shown here is derived from an EMBL/GenBank/DDBJ whole genome shotgun (WGS) entry which is preliminary data.</text>
</comment>
<reference evidence="1" key="1">
    <citation type="journal article" date="2020" name="J Insects Food Feed">
        <title>The yellow mealworm (Tenebrio molitor) genome: a resource for the emerging insects as food and feed industry.</title>
        <authorList>
            <person name="Eriksson T."/>
            <person name="Andere A."/>
            <person name="Kelstrup H."/>
            <person name="Emery V."/>
            <person name="Picard C."/>
        </authorList>
    </citation>
    <scope>NUCLEOTIDE SEQUENCE</scope>
    <source>
        <strain evidence="1">Stoneville</strain>
        <tissue evidence="1">Whole head</tissue>
    </source>
</reference>
<dbReference type="EMBL" id="JABDTM020022756">
    <property type="protein sequence ID" value="KAH0815676.1"/>
    <property type="molecule type" value="Genomic_DNA"/>
</dbReference>
<evidence type="ECO:0000313" key="2">
    <source>
        <dbReference type="Proteomes" id="UP000719412"/>
    </source>
</evidence>
<reference evidence="1" key="2">
    <citation type="submission" date="2021-08" db="EMBL/GenBank/DDBJ databases">
        <authorList>
            <person name="Eriksson T."/>
        </authorList>
    </citation>
    <scope>NUCLEOTIDE SEQUENCE</scope>
    <source>
        <strain evidence="1">Stoneville</strain>
        <tissue evidence="1">Whole head</tissue>
    </source>
</reference>
<dbReference type="AlphaFoldDB" id="A0A8J6LJ49"/>
<keyword evidence="2" id="KW-1185">Reference proteome</keyword>
<organism evidence="1 2">
    <name type="scientific">Tenebrio molitor</name>
    <name type="common">Yellow mealworm beetle</name>
    <dbReference type="NCBI Taxonomy" id="7067"/>
    <lineage>
        <taxon>Eukaryota</taxon>
        <taxon>Metazoa</taxon>
        <taxon>Ecdysozoa</taxon>
        <taxon>Arthropoda</taxon>
        <taxon>Hexapoda</taxon>
        <taxon>Insecta</taxon>
        <taxon>Pterygota</taxon>
        <taxon>Neoptera</taxon>
        <taxon>Endopterygota</taxon>
        <taxon>Coleoptera</taxon>
        <taxon>Polyphaga</taxon>
        <taxon>Cucujiformia</taxon>
        <taxon>Tenebrionidae</taxon>
        <taxon>Tenebrio</taxon>
    </lineage>
</organism>
<proteinExistence type="predicted"/>
<gene>
    <name evidence="1" type="ORF">GEV33_007115</name>
</gene>
<name>A0A8J6LJ49_TENMO</name>
<sequence length="365" mass="40499">MLNSVYENWYQRKRPRDIHPDIGIALPQKLPRRTSWTDDHSWLHLDSALGTSNRTLSSSAPETLPRWTSWTKVLPSTHPCCLFIFLLNKVCVFSTVLHRNRTLSNHPNTYHRKYHPTWGTDTRRSVISGPNVRPEPGRCCSCRPTTEPIPKGFMTQNGPGTAPGSQGVFGAKGVGSEMGARQLFGSWFESVDSSNECPVNFAVAATCSDETIWCHGMTLSPKFGPKTINPDDPDALQDSPRFEYACDTRHGITARTFRYFLTVRYGRWIELPLMDGISDAKSLMNDNYLSLSRCEGSLDNGKNGKLFGLLGGPRNLAAPNDMHHGIGNPLSGMIADPDRHARNSLLATCGTAARPAVADRVLDFR</sequence>
<protein>
    <submittedName>
        <fullName evidence="1">Uncharacterized protein</fullName>
    </submittedName>
</protein>
<accession>A0A8J6LJ49</accession>
<evidence type="ECO:0000313" key="1">
    <source>
        <dbReference type="EMBL" id="KAH0815676.1"/>
    </source>
</evidence>